<dbReference type="AlphaFoldDB" id="A0A2V5I1T1"/>
<proteinExistence type="predicted"/>
<reference evidence="1 2" key="1">
    <citation type="submission" date="2018-02" db="EMBL/GenBank/DDBJ databases">
        <title>The genomes of Aspergillus section Nigri reveals drivers in fungal speciation.</title>
        <authorList>
            <consortium name="DOE Joint Genome Institute"/>
            <person name="Vesth T.C."/>
            <person name="Nybo J."/>
            <person name="Theobald S."/>
            <person name="Brandl J."/>
            <person name="Frisvad J.C."/>
            <person name="Nielsen K.F."/>
            <person name="Lyhne E.K."/>
            <person name="Kogle M.E."/>
            <person name="Kuo A."/>
            <person name="Riley R."/>
            <person name="Clum A."/>
            <person name="Nolan M."/>
            <person name="Lipzen A."/>
            <person name="Salamov A."/>
            <person name="Henrissat B."/>
            <person name="Wiebenga A."/>
            <person name="De vries R.P."/>
            <person name="Grigoriev I.V."/>
            <person name="Mortensen U.H."/>
            <person name="Andersen M.R."/>
            <person name="Baker S.E."/>
        </authorList>
    </citation>
    <scope>NUCLEOTIDE SEQUENCE [LARGE SCALE GENOMIC DNA]</scope>
    <source>
        <strain evidence="1 2">CBS 114.80</strain>
    </source>
</reference>
<sequence length="152" mass="17293">MAAEGRVRLRLGLLQPEETVRFFPLATSSNNHIIGAVVHLKGVRSPWRGPNVQVPGGVDQEWIFGWCKHVYESIAMKCSHGAADTPHRRGRSISNLSQLRNTMQETMYRERQPFTSSPWAHGQFYEVVLSLRTRGCWVWSLATSRARTPLHV</sequence>
<protein>
    <submittedName>
        <fullName evidence="1">Uncharacterized protein</fullName>
    </submittedName>
</protein>
<keyword evidence="2" id="KW-1185">Reference proteome</keyword>
<accession>A0A2V5I1T1</accession>
<gene>
    <name evidence="1" type="ORF">BP00DRAFT_191043</name>
</gene>
<organism evidence="1 2">
    <name type="scientific">Aspergillus indologenus CBS 114.80</name>
    <dbReference type="NCBI Taxonomy" id="1450541"/>
    <lineage>
        <taxon>Eukaryota</taxon>
        <taxon>Fungi</taxon>
        <taxon>Dikarya</taxon>
        <taxon>Ascomycota</taxon>
        <taxon>Pezizomycotina</taxon>
        <taxon>Eurotiomycetes</taxon>
        <taxon>Eurotiomycetidae</taxon>
        <taxon>Eurotiales</taxon>
        <taxon>Aspergillaceae</taxon>
        <taxon>Aspergillus</taxon>
        <taxon>Aspergillus subgen. Circumdati</taxon>
    </lineage>
</organism>
<dbReference type="EMBL" id="KZ825511">
    <property type="protein sequence ID" value="PYI30745.1"/>
    <property type="molecule type" value="Genomic_DNA"/>
</dbReference>
<dbReference type="Proteomes" id="UP000248817">
    <property type="component" value="Unassembled WGS sequence"/>
</dbReference>
<evidence type="ECO:0000313" key="2">
    <source>
        <dbReference type="Proteomes" id="UP000248817"/>
    </source>
</evidence>
<name>A0A2V5I1T1_9EURO</name>
<evidence type="ECO:0000313" key="1">
    <source>
        <dbReference type="EMBL" id="PYI30745.1"/>
    </source>
</evidence>